<organism evidence="4">
    <name type="scientific">Sinomonas puerhi</name>
    <dbReference type="NCBI Taxonomy" id="3238584"/>
    <lineage>
        <taxon>Bacteria</taxon>
        <taxon>Bacillati</taxon>
        <taxon>Actinomycetota</taxon>
        <taxon>Actinomycetes</taxon>
        <taxon>Micrococcales</taxon>
        <taxon>Micrococcaceae</taxon>
        <taxon>Sinomonas</taxon>
    </lineage>
</organism>
<dbReference type="AlphaFoldDB" id="A0AB39L7K8"/>
<evidence type="ECO:0000256" key="2">
    <source>
        <dbReference type="SAM" id="MobiDB-lite"/>
    </source>
</evidence>
<dbReference type="Gene3D" id="3.40.47.10">
    <property type="match status" value="1"/>
</dbReference>
<proteinExistence type="predicted"/>
<protein>
    <submittedName>
        <fullName evidence="4">Beta-ketoacyl synthase N-terminal-like domain-containing protein</fullName>
    </submittedName>
</protein>
<dbReference type="InterPro" id="IPR000794">
    <property type="entry name" value="Beta-ketoacyl_synthase"/>
</dbReference>
<dbReference type="InterPro" id="IPR016039">
    <property type="entry name" value="Thiolase-like"/>
</dbReference>
<dbReference type="EMBL" id="CP163302">
    <property type="protein sequence ID" value="XDP46881.1"/>
    <property type="molecule type" value="Genomic_DNA"/>
</dbReference>
<feature type="region of interest" description="Disordered" evidence="2">
    <location>
        <begin position="353"/>
        <end position="373"/>
    </location>
</feature>
<evidence type="ECO:0000259" key="3">
    <source>
        <dbReference type="Pfam" id="PF00109"/>
    </source>
</evidence>
<feature type="domain" description="Beta-ketoacyl synthase-like N-terminal" evidence="3">
    <location>
        <begin position="51"/>
        <end position="185"/>
    </location>
</feature>
<keyword evidence="1" id="KW-0808">Transferase</keyword>
<dbReference type="GO" id="GO:0004315">
    <property type="term" value="F:3-oxoacyl-[acyl-carrier-protein] synthase activity"/>
    <property type="evidence" value="ECO:0007669"/>
    <property type="project" value="TreeGrafter"/>
</dbReference>
<evidence type="ECO:0000313" key="4">
    <source>
        <dbReference type="EMBL" id="XDP46881.1"/>
    </source>
</evidence>
<dbReference type="RefSeq" id="WP_369047093.1">
    <property type="nucleotide sequence ID" value="NZ_CP163302.1"/>
</dbReference>
<reference evidence="4" key="1">
    <citation type="submission" date="2024-07" db="EMBL/GenBank/DDBJ databases">
        <authorList>
            <person name="fu j."/>
        </authorList>
    </citation>
    <scope>NUCLEOTIDE SEQUENCE</scope>
    <source>
        <strain evidence="4">P10A9</strain>
    </source>
</reference>
<dbReference type="KEGG" id="spue:AB5L97_07775"/>
<dbReference type="PANTHER" id="PTHR11712:SF336">
    <property type="entry name" value="3-OXOACYL-[ACYL-CARRIER-PROTEIN] SYNTHASE, MITOCHONDRIAL"/>
    <property type="match status" value="1"/>
</dbReference>
<gene>
    <name evidence="4" type="ORF">AB5L97_07775</name>
</gene>
<accession>A0AB39L7K8</accession>
<dbReference type="PANTHER" id="PTHR11712">
    <property type="entry name" value="POLYKETIDE SYNTHASE-RELATED"/>
    <property type="match status" value="1"/>
</dbReference>
<evidence type="ECO:0000256" key="1">
    <source>
        <dbReference type="ARBA" id="ARBA00022679"/>
    </source>
</evidence>
<dbReference type="Pfam" id="PF00109">
    <property type="entry name" value="ketoacyl-synt"/>
    <property type="match status" value="1"/>
</dbReference>
<name>A0AB39L7K8_9MICC</name>
<dbReference type="InterPro" id="IPR014030">
    <property type="entry name" value="Ketoacyl_synth_N"/>
</dbReference>
<sequence>MSVVVTGYGLCTGVRSDLAGVLGGTLEPPAEVSAGAGLPVRRVDDAETAPWVPRRLARKMDRISRITTAAVGQAIQHARLDEPDLVRGTGLVLSTAFGSAGVVSRVLADVLSDDPVISPLLFPNVVANAAAGQASIAFGLRGPNSVLGGVGGLMYAFDMLASGRAERLLVGGFDEMTDVYERALAATGFSVPVRAIGEGAAVVVLETDDAARGRGAEPLAELVAASVASDLEFTLDGASAYAGDGMARSLAAVAAQAPVPELFLGSGWPDTLLRDSEERYVRRAIVDAAQWPKDATGEMFACSAALNAVLAAAAISGGPDAGRPAPRSVVVTAHDSSRGQSEAAYFRAPAAAGAVGGGENAGNRAVQPSGRVA</sequence>
<dbReference type="SUPFAM" id="SSF53901">
    <property type="entry name" value="Thiolase-like"/>
    <property type="match status" value="2"/>
</dbReference>
<dbReference type="GO" id="GO:0006633">
    <property type="term" value="P:fatty acid biosynthetic process"/>
    <property type="evidence" value="ECO:0007669"/>
    <property type="project" value="TreeGrafter"/>
</dbReference>